<name>A0A927EF15_9HYPH</name>
<dbReference type="RefSeq" id="WP_162720219.1">
    <property type="nucleotide sequence ID" value="NZ_JACXWY010000016.1"/>
</dbReference>
<dbReference type="InterPro" id="IPR036514">
    <property type="entry name" value="SGNH_hydro_sf"/>
</dbReference>
<dbReference type="AlphaFoldDB" id="A0A927EF15"/>
<dbReference type="Gene3D" id="3.40.50.1110">
    <property type="entry name" value="SGNH hydrolase"/>
    <property type="match status" value="1"/>
</dbReference>
<sequence length="227" mass="25062">MQPFLPVLPAARKAMQETGRLTVVALGSSTTAGSGASAEDRSYPFVLQTELRRRLPGAEVRVLNKGVGGQSAYDMLLRMDTDVIEEKPSIVIWQTVVNDAIRDIGTERLTKILRKGIAKARAAGIDMILMDLPWLPREERYPQLDDYRAVLVKTAEQQGAALFPRYAMMKGWSRSKQFTEEELVGMDGLHLVDAGYRCLASRIADGIVAAVGDIRIRTVSKKAETVD</sequence>
<dbReference type="PANTHER" id="PTHR30383:SF5">
    <property type="entry name" value="SGNH HYDROLASE-TYPE ESTERASE DOMAIN-CONTAINING PROTEIN"/>
    <property type="match status" value="1"/>
</dbReference>
<organism evidence="1 2">
    <name type="scientific">Bosea spartocytisi</name>
    <dbReference type="NCBI Taxonomy" id="2773451"/>
    <lineage>
        <taxon>Bacteria</taxon>
        <taxon>Pseudomonadati</taxon>
        <taxon>Pseudomonadota</taxon>
        <taxon>Alphaproteobacteria</taxon>
        <taxon>Hyphomicrobiales</taxon>
        <taxon>Boseaceae</taxon>
        <taxon>Bosea</taxon>
    </lineage>
</organism>
<dbReference type="EMBL" id="JACXWY010000016">
    <property type="protein sequence ID" value="MBD3848176.1"/>
    <property type="molecule type" value="Genomic_DNA"/>
</dbReference>
<evidence type="ECO:0008006" key="3">
    <source>
        <dbReference type="Google" id="ProtNLM"/>
    </source>
</evidence>
<accession>A0A927EF15</accession>
<gene>
    <name evidence="1" type="ORF">IED13_20955</name>
</gene>
<dbReference type="InterPro" id="IPR051532">
    <property type="entry name" value="Ester_Hydrolysis_Enzymes"/>
</dbReference>
<protein>
    <recommendedName>
        <fullName evidence="3">SGNH/GDSL hydrolase family protein</fullName>
    </recommendedName>
</protein>
<dbReference type="InterPro" id="IPR057572">
    <property type="entry name" value="NonGDSL"/>
</dbReference>
<dbReference type="Proteomes" id="UP000619295">
    <property type="component" value="Unassembled WGS sequence"/>
</dbReference>
<comment type="caution">
    <text evidence="1">The sequence shown here is derived from an EMBL/GenBank/DDBJ whole genome shotgun (WGS) entry which is preliminary data.</text>
</comment>
<evidence type="ECO:0000313" key="1">
    <source>
        <dbReference type="EMBL" id="MBD3848176.1"/>
    </source>
</evidence>
<dbReference type="PANTHER" id="PTHR30383">
    <property type="entry name" value="THIOESTERASE 1/PROTEASE 1/LYSOPHOSPHOLIPASE L1"/>
    <property type="match status" value="1"/>
</dbReference>
<reference evidence="1" key="1">
    <citation type="submission" date="2020-09" db="EMBL/GenBank/DDBJ databases">
        <title>Bosea spartocytisi sp. nov. a root nodule endophyte of Spartocytisus supranubius in the high mountain ecosystem fo the Teide National Park (Canary Islands, Spain).</title>
        <authorList>
            <person name="Pulido-Suarez L."/>
            <person name="Peix A."/>
            <person name="Igual J.M."/>
            <person name="Socas-Perez N."/>
            <person name="Velazquez E."/>
            <person name="Flores-Felix J.D."/>
            <person name="Leon-Barrios M."/>
        </authorList>
    </citation>
    <scope>NUCLEOTIDE SEQUENCE</scope>
    <source>
        <strain evidence="1">SSUT16</strain>
    </source>
</reference>
<dbReference type="Pfam" id="PF25182">
    <property type="entry name" value="NonGDSL"/>
    <property type="match status" value="1"/>
</dbReference>
<evidence type="ECO:0000313" key="2">
    <source>
        <dbReference type="Proteomes" id="UP000619295"/>
    </source>
</evidence>
<dbReference type="SUPFAM" id="SSF52266">
    <property type="entry name" value="SGNH hydrolase"/>
    <property type="match status" value="1"/>
</dbReference>
<proteinExistence type="predicted"/>
<keyword evidence="2" id="KW-1185">Reference proteome</keyword>
<dbReference type="GO" id="GO:0004622">
    <property type="term" value="F:phosphatidylcholine lysophospholipase activity"/>
    <property type="evidence" value="ECO:0007669"/>
    <property type="project" value="TreeGrafter"/>
</dbReference>